<dbReference type="WBParaSite" id="JU765_v2.g18912.t2">
    <property type="protein sequence ID" value="JU765_v2.g18912.t2"/>
    <property type="gene ID" value="JU765_v2.g18912"/>
</dbReference>
<evidence type="ECO:0000313" key="1">
    <source>
        <dbReference type="Proteomes" id="UP000887576"/>
    </source>
</evidence>
<evidence type="ECO:0000313" key="2">
    <source>
        <dbReference type="WBParaSite" id="JU765_v2.g18912.t2"/>
    </source>
</evidence>
<reference evidence="2" key="1">
    <citation type="submission" date="2022-11" db="UniProtKB">
        <authorList>
            <consortium name="WormBaseParasite"/>
        </authorList>
    </citation>
    <scope>IDENTIFICATION</scope>
</reference>
<sequence>MTEHFDAGGDAEDAIFIPTTSGTNASMMERHILLFTHDNWDLTQKWESLNNDCCEILSRLINNRLSVYYNKVSGDPKLVQEDIMRDAEKLSVALNDFKALFKSLHKAQSSIPAMRQMASKSQFTMKVEELSDIFSELVKMYENELAFKQSSLIDLGSRDDPDLFNAILSSWNLSVFIDRSVIERLYAFEKIGITLSDLPDVQDIRELLVDEMVPLAYWPQLAKLYYIAGRFTDFISLLEQHDKAFDSSVAKKDKVQCMDMLAAFYVRAAMKAKDTNNRKMYFNKATMLYTTADKIIIYDLNHLIGRAYFCLVESVKWEQAKTQFEYVLKLQEKDIMAVIGMGLVYYHSGNYNAAVKNFKQALRSNPDLPAEIRLGLGHCFMKLKNYSKAKFAYERVLSLDKSNIPARIALASCIFHEGHREQAEKIWKAINIKEPDNPIVLNHLANASFLKNNFVEAESLAWRAYEKCENNYCSSEVRAEAAFTLGRCHHIRKEFDRAGEFYKKAIEFKPKCIPAYLGLGRIKLSRGLFQEAVDDFEKVLAEYPDDLDLLKILGSIYARWEGPVEDDKQRECKKKATNYLTRVYEECPDDVEVIIELAQLQEGIKPDEALKKYEIAIDLMIKTNAEVPPEMLVNIANLLCQVSDFKRANRFYWKAKDLMVAAEEDEAKILIVLYNIARFYEDQGFIPRAERIYNAILTKKPTFSDVILRIGCMYRNRGDSMKALTKFKEAIAIDTEDALPWLFIANVHMDKGETKLAQSNYEHVLKSKDHKNHPYALIGLGNVWMDALYSVRSGEKDEKERIKKCRDNAFQMYLSALKHHPHNAWAANGVACVLVHQGKLSDAREILLQIREAAPEMADVYLNLAHIHMELKQYLVASQMYKSHMKKFDLYNDVQLLQYCARAAWKATNYADAREFLQRAAVYDRKNLLVRYNLAIILQSMACLVTRDQKATLRQLEGAVDDLEGAENVYTYLASQPDAVIAKFRYVSRTTCQKEARSCKDLLAQAKQIYESALKKETKEREQQELLKKQRQEQLRQKEEEEAAKAELQKKQEEELRKQREQYVAKTKEILASTQTMEDKIKEKEIKKKGGKRRKAKDEDDFVNDSSDMGEWRGEPGAERPRKKKKEKRKRRRDGADGEQRSGSEGENKAPRRKKKKRSERSDREPDREETFGKKGKFKSQAYVSSSSSSDSDTNVATTSQPTLANLPDDDLPPPMIDSDESSSSSSPGTPPATPSPERDDDDE</sequence>
<proteinExistence type="predicted"/>
<protein>
    <submittedName>
        <fullName evidence="2">RNA polymerase-associated protein CTR9-like protein</fullName>
    </submittedName>
</protein>
<dbReference type="Proteomes" id="UP000887576">
    <property type="component" value="Unplaced"/>
</dbReference>
<organism evidence="1 2">
    <name type="scientific">Panagrolaimus sp. JU765</name>
    <dbReference type="NCBI Taxonomy" id="591449"/>
    <lineage>
        <taxon>Eukaryota</taxon>
        <taxon>Metazoa</taxon>
        <taxon>Ecdysozoa</taxon>
        <taxon>Nematoda</taxon>
        <taxon>Chromadorea</taxon>
        <taxon>Rhabditida</taxon>
        <taxon>Tylenchina</taxon>
        <taxon>Panagrolaimomorpha</taxon>
        <taxon>Panagrolaimoidea</taxon>
        <taxon>Panagrolaimidae</taxon>
        <taxon>Panagrolaimus</taxon>
    </lineage>
</organism>
<name>A0AC34QSL4_9BILA</name>
<accession>A0AC34QSL4</accession>